<gene>
    <name evidence="6" type="primary">ycf</name>
    <name evidence="6" type="ORF">NSPWAT_2114</name>
</gene>
<dbReference type="InterPro" id="IPR027417">
    <property type="entry name" value="P-loop_NTPase"/>
</dbReference>
<dbReference type="InterPro" id="IPR052381">
    <property type="entry name" value="AAA_domain_protein"/>
</dbReference>
<evidence type="ECO:0000256" key="4">
    <source>
        <dbReference type="ARBA" id="ARBA00040480"/>
    </source>
</evidence>
<evidence type="ECO:0000256" key="2">
    <source>
        <dbReference type="ARBA" id="ARBA00022840"/>
    </source>
</evidence>
<evidence type="ECO:0000313" key="7">
    <source>
        <dbReference type="Proteomes" id="UP001157733"/>
    </source>
</evidence>
<dbReference type="Proteomes" id="UP001157733">
    <property type="component" value="Chromosome"/>
</dbReference>
<evidence type="ECO:0000259" key="5">
    <source>
        <dbReference type="SMART" id="SM00382"/>
    </source>
</evidence>
<keyword evidence="7" id="KW-1185">Reference proteome</keyword>
<reference evidence="6 7" key="1">
    <citation type="submission" date="2022-09" db="EMBL/GenBank/DDBJ databases">
        <authorList>
            <person name="Kop L."/>
        </authorList>
    </citation>
    <scope>NUCLEOTIDE SEQUENCE [LARGE SCALE GENOMIC DNA]</scope>
    <source>
        <strain evidence="6 7">347</strain>
    </source>
</reference>
<comment type="similarity">
    <text evidence="3">Belongs to the AAA ATPase family. Highly divergent.</text>
</comment>
<sequence length="493" mass="55669">MKRLKEEMSLSIRARYPLLYLVTSEEARAEEMLEGIAQSSRKELIVWSLSKGLMPSRYGDKQDNDPEAVLKHIEASEKKAIFVLRDFHPFLEKEIVLRHLRDLIAHLKKSYKTVVLVSPVLKIPPELEKDITVFDLPLPDAKELTSILNNLLEPYRDSDKVRIDLPPELLEKVVQATLGLTRNEAENVFAKALITGRQFGWDDLPSIIEEKKQLIRKSGILDFIGLSTQLNQVGGLDKLKAWLKERGRAFSVKAREYGLPEPKGLLMLGVQGCGKSLAAKAIAAEWNLPLLRLDVGKIFDSFVGSSEDNMRKAIQQAEAMSPAILWLDEIEKGFSGIQSSGSVDSGTTARIFATFLTWMQEKTKPVFVIATANNVEDLPPELLRKGRFDEIFFIDLPQESERATIFDIHIRLKQREPNKFDIAALAKAADQFSGAEIEQSILSAMYRAFAEDREFTSDDVVQEIGRTVPLAVTAEEKIQYLRDWARHRARPAS</sequence>
<evidence type="ECO:0000256" key="3">
    <source>
        <dbReference type="ARBA" id="ARBA00038088"/>
    </source>
</evidence>
<feature type="domain" description="AAA+ ATPase" evidence="5">
    <location>
        <begin position="261"/>
        <end position="398"/>
    </location>
</feature>
<dbReference type="Gene3D" id="1.10.8.60">
    <property type="match status" value="1"/>
</dbReference>
<proteinExistence type="inferred from homology"/>
<protein>
    <recommendedName>
        <fullName evidence="4">Uncharacterized AAA domain-containing protein ycf46</fullName>
    </recommendedName>
</protein>
<dbReference type="Gene3D" id="3.40.50.300">
    <property type="entry name" value="P-loop containing nucleotide triphosphate hydrolases"/>
    <property type="match status" value="1"/>
</dbReference>
<dbReference type="RefSeq" id="WP_282011835.1">
    <property type="nucleotide sequence ID" value="NZ_OX336137.1"/>
</dbReference>
<dbReference type="PANTHER" id="PTHR42960:SF1">
    <property type="entry name" value="YCF46 PROTEIN"/>
    <property type="match status" value="1"/>
</dbReference>
<dbReference type="EMBL" id="OX336137">
    <property type="protein sequence ID" value="CAI2718970.1"/>
    <property type="molecule type" value="Genomic_DNA"/>
</dbReference>
<name>A0ABM9HFG4_9BACT</name>
<dbReference type="InterPro" id="IPR003959">
    <property type="entry name" value="ATPase_AAA_core"/>
</dbReference>
<dbReference type="CDD" id="cd19507">
    <property type="entry name" value="RecA-like_Ycf46-like"/>
    <property type="match status" value="1"/>
</dbReference>
<dbReference type="SMART" id="SM00382">
    <property type="entry name" value="AAA"/>
    <property type="match status" value="1"/>
</dbReference>
<organism evidence="6 7">
    <name type="scientific">Nitrospina watsonii</name>
    <dbReference type="NCBI Taxonomy" id="1323948"/>
    <lineage>
        <taxon>Bacteria</taxon>
        <taxon>Pseudomonadati</taxon>
        <taxon>Nitrospinota/Tectimicrobiota group</taxon>
        <taxon>Nitrospinota</taxon>
        <taxon>Nitrospinia</taxon>
        <taxon>Nitrospinales</taxon>
        <taxon>Nitrospinaceae</taxon>
        <taxon>Nitrospina</taxon>
    </lineage>
</organism>
<keyword evidence="1" id="KW-0547">Nucleotide-binding</keyword>
<evidence type="ECO:0000313" key="6">
    <source>
        <dbReference type="EMBL" id="CAI2718970.1"/>
    </source>
</evidence>
<dbReference type="PANTHER" id="PTHR42960">
    <property type="entry name" value="YCF46 PROTEIN"/>
    <property type="match status" value="1"/>
</dbReference>
<dbReference type="Pfam" id="PF00004">
    <property type="entry name" value="AAA"/>
    <property type="match status" value="1"/>
</dbReference>
<accession>A0ABM9HFG4</accession>
<dbReference type="InterPro" id="IPR003593">
    <property type="entry name" value="AAA+_ATPase"/>
</dbReference>
<dbReference type="SUPFAM" id="SSF52540">
    <property type="entry name" value="P-loop containing nucleoside triphosphate hydrolases"/>
    <property type="match status" value="2"/>
</dbReference>
<evidence type="ECO:0000256" key="1">
    <source>
        <dbReference type="ARBA" id="ARBA00022741"/>
    </source>
</evidence>
<keyword evidence="2" id="KW-0067">ATP-binding</keyword>